<name>A0ABT3C5Y5_9MYCO</name>
<dbReference type="Proteomes" id="UP001526201">
    <property type="component" value="Unassembled WGS sequence"/>
</dbReference>
<keyword evidence="2" id="KW-1185">Reference proteome</keyword>
<comment type="caution">
    <text evidence="1">The sequence shown here is derived from an EMBL/GenBank/DDBJ whole genome shotgun (WGS) entry which is preliminary data.</text>
</comment>
<evidence type="ECO:0000313" key="2">
    <source>
        <dbReference type="Proteomes" id="UP001526201"/>
    </source>
</evidence>
<reference evidence="1 2" key="1">
    <citation type="journal article" date="2022" name="BMC Genomics">
        <title>Comparative genome analysis of mycobacteria focusing on tRNA and non-coding RNA.</title>
        <authorList>
            <person name="Behra P.R.K."/>
            <person name="Pettersson B.M.F."/>
            <person name="Ramesh M."/>
            <person name="Das S."/>
            <person name="Dasgupta S."/>
            <person name="Kirsebom L.A."/>
        </authorList>
    </citation>
    <scope>NUCLEOTIDE SEQUENCE [LARGE SCALE GENOMIC DNA]</scope>
    <source>
        <strain evidence="1 2">DSM 44078</strain>
    </source>
</reference>
<dbReference type="RefSeq" id="WP_264065355.1">
    <property type="nucleotide sequence ID" value="NZ_JACKTY010000005.1"/>
</dbReference>
<dbReference type="EMBL" id="JACKTY010000005">
    <property type="protein sequence ID" value="MCV7224611.1"/>
    <property type="molecule type" value="Genomic_DNA"/>
</dbReference>
<evidence type="ECO:0000313" key="1">
    <source>
        <dbReference type="EMBL" id="MCV7224611.1"/>
    </source>
</evidence>
<protein>
    <submittedName>
        <fullName evidence="1">Uncharacterized protein</fullName>
    </submittedName>
</protein>
<sequence length="220" mass="23367">MITLTSTEYVDGNPAVFGMTPDQFKQFLAAVAPPASTTPNDLTDDQQRVALSYQLLRNGLVRHPLPAETTSQVLIGITQRVCGEYLELLTKDSIPAAASSLKVTIGGVIRQPQLWPTPTSEGVFATVPLAECGAGVSFVQFIDARKTPVAEGVPSPLAIAAEDPPPCDERLAALVTAKIEERYGDMATAMATVLAGKKVLIVREEIELSDDPSSDESSAE</sequence>
<organism evidence="1 2">
    <name type="scientific">Mycolicibacterium komossense</name>
    <dbReference type="NCBI Taxonomy" id="1779"/>
    <lineage>
        <taxon>Bacteria</taxon>
        <taxon>Bacillati</taxon>
        <taxon>Actinomycetota</taxon>
        <taxon>Actinomycetes</taxon>
        <taxon>Mycobacteriales</taxon>
        <taxon>Mycobacteriaceae</taxon>
        <taxon>Mycolicibacterium</taxon>
    </lineage>
</organism>
<accession>A0ABT3C5Y5</accession>
<gene>
    <name evidence="1" type="ORF">H7J73_00930</name>
</gene>
<proteinExistence type="predicted"/>